<sequence length="125" mass="13806">MELQLVQNGFDYVRKRKKWTFILLAVGFTTYAEAVSDSADTIGIVTKDVNDFLQSDSDRVPNSLNQISKLSASKQFSDSLVSIMTSVTVGVLRGYQTVNRSDEIHPSGSGSIIADKMKQVRSSMH</sequence>
<dbReference type="PANTHER" id="PTHR21477">
    <property type="entry name" value="ZGC:172139"/>
    <property type="match status" value="1"/>
</dbReference>
<dbReference type="PANTHER" id="PTHR21477:SF12">
    <property type="entry name" value="PROTEIN PHLOEM PROTEIN 2-LIKE A10"/>
    <property type="match status" value="1"/>
</dbReference>
<dbReference type="EMBL" id="OX451736">
    <property type="protein sequence ID" value="CAI8589012.1"/>
    <property type="molecule type" value="Genomic_DNA"/>
</dbReference>
<organism evidence="1 2">
    <name type="scientific">Vicia faba</name>
    <name type="common">Broad bean</name>
    <name type="synonym">Faba vulgaris</name>
    <dbReference type="NCBI Taxonomy" id="3906"/>
    <lineage>
        <taxon>Eukaryota</taxon>
        <taxon>Viridiplantae</taxon>
        <taxon>Streptophyta</taxon>
        <taxon>Embryophyta</taxon>
        <taxon>Tracheophyta</taxon>
        <taxon>Spermatophyta</taxon>
        <taxon>Magnoliopsida</taxon>
        <taxon>eudicotyledons</taxon>
        <taxon>Gunneridae</taxon>
        <taxon>Pentapetalae</taxon>
        <taxon>rosids</taxon>
        <taxon>fabids</taxon>
        <taxon>Fabales</taxon>
        <taxon>Fabaceae</taxon>
        <taxon>Papilionoideae</taxon>
        <taxon>50 kb inversion clade</taxon>
        <taxon>NPAAA clade</taxon>
        <taxon>Hologalegina</taxon>
        <taxon>IRL clade</taxon>
        <taxon>Fabeae</taxon>
        <taxon>Vicia</taxon>
    </lineage>
</organism>
<evidence type="ECO:0000313" key="2">
    <source>
        <dbReference type="Proteomes" id="UP001157006"/>
    </source>
</evidence>
<dbReference type="AlphaFoldDB" id="A0AAV0YU38"/>
<keyword evidence="2" id="KW-1185">Reference proteome</keyword>
<gene>
    <name evidence="1" type="ORF">VFH_I374480</name>
</gene>
<proteinExistence type="predicted"/>
<dbReference type="InterPro" id="IPR019141">
    <property type="entry name" value="DUF2045"/>
</dbReference>
<dbReference type="Proteomes" id="UP001157006">
    <property type="component" value="Chromosome 1L"/>
</dbReference>
<name>A0AAV0YU38_VICFA</name>
<reference evidence="1 2" key="1">
    <citation type="submission" date="2023-01" db="EMBL/GenBank/DDBJ databases">
        <authorList>
            <person name="Kreplak J."/>
        </authorList>
    </citation>
    <scope>NUCLEOTIDE SEQUENCE [LARGE SCALE GENOMIC DNA]</scope>
</reference>
<evidence type="ECO:0000313" key="1">
    <source>
        <dbReference type="EMBL" id="CAI8589012.1"/>
    </source>
</evidence>
<accession>A0AAV0YU38</accession>
<protein>
    <submittedName>
        <fullName evidence="1">Uncharacterized protein</fullName>
    </submittedName>
</protein>